<name>A0A3G8ZJJ3_9ACTN</name>
<dbReference type="InterPro" id="IPR036291">
    <property type="entry name" value="NAD(P)-bd_dom_sf"/>
</dbReference>
<dbReference type="PANTHER" id="PTHR45348">
    <property type="entry name" value="HYPOTHETICAL OXIDOREDUCTASE (EUROFUNG)"/>
    <property type="match status" value="1"/>
</dbReference>
<dbReference type="PANTHER" id="PTHR45348:SF2">
    <property type="entry name" value="ZINC-TYPE ALCOHOL DEHYDROGENASE-LIKE PROTEIN C2E1P3.01"/>
    <property type="match status" value="1"/>
</dbReference>
<dbReference type="CDD" id="cd08249">
    <property type="entry name" value="enoyl_reductase_like"/>
    <property type="match status" value="1"/>
</dbReference>
<evidence type="ECO:0000259" key="1">
    <source>
        <dbReference type="SMART" id="SM00829"/>
    </source>
</evidence>
<dbReference type="GO" id="GO:0016651">
    <property type="term" value="F:oxidoreductase activity, acting on NAD(P)H"/>
    <property type="evidence" value="ECO:0007669"/>
    <property type="project" value="InterPro"/>
</dbReference>
<reference evidence="2 3" key="2">
    <citation type="submission" date="2018-12" db="EMBL/GenBank/DDBJ databases">
        <title>Nakamurella antarcticus sp. nov., isolated from Antarctica South Shetland Islands soil.</title>
        <authorList>
            <person name="Peng F."/>
        </authorList>
    </citation>
    <scope>NUCLEOTIDE SEQUENCE [LARGE SCALE GENOMIC DNA]</scope>
    <source>
        <strain evidence="2 3">S14-144</strain>
    </source>
</reference>
<gene>
    <name evidence="2" type="ORF">EH165_00940</name>
</gene>
<dbReference type="InterPro" id="IPR047122">
    <property type="entry name" value="Trans-enoyl_RdTase-like"/>
</dbReference>
<dbReference type="InterPro" id="IPR020843">
    <property type="entry name" value="ER"/>
</dbReference>
<proteinExistence type="predicted"/>
<protein>
    <submittedName>
        <fullName evidence="2">Zinc-binding alcohol dehydrogenase family protein</fullName>
    </submittedName>
</protein>
<dbReference type="SMART" id="SM00829">
    <property type="entry name" value="PKS_ER"/>
    <property type="match status" value="1"/>
</dbReference>
<dbReference type="SUPFAM" id="SSF50129">
    <property type="entry name" value="GroES-like"/>
    <property type="match status" value="1"/>
</dbReference>
<dbReference type="OrthoDB" id="9801186at2"/>
<accession>A0A3G8ZJJ3</accession>
<dbReference type="SUPFAM" id="SSF51735">
    <property type="entry name" value="NAD(P)-binding Rossmann-fold domains"/>
    <property type="match status" value="1"/>
</dbReference>
<evidence type="ECO:0000313" key="2">
    <source>
        <dbReference type="EMBL" id="AZI56947.1"/>
    </source>
</evidence>
<dbReference type="InterPro" id="IPR013154">
    <property type="entry name" value="ADH-like_N"/>
</dbReference>
<dbReference type="Pfam" id="PF08240">
    <property type="entry name" value="ADH_N"/>
    <property type="match status" value="1"/>
</dbReference>
<feature type="domain" description="Enoyl reductase (ER)" evidence="1">
    <location>
        <begin position="13"/>
        <end position="368"/>
    </location>
</feature>
<organism evidence="2 3">
    <name type="scientific">Nakamurella antarctica</name>
    <dbReference type="NCBI Taxonomy" id="1902245"/>
    <lineage>
        <taxon>Bacteria</taxon>
        <taxon>Bacillati</taxon>
        <taxon>Actinomycetota</taxon>
        <taxon>Actinomycetes</taxon>
        <taxon>Nakamurellales</taxon>
        <taxon>Nakamurellaceae</taxon>
        <taxon>Nakamurella</taxon>
    </lineage>
</organism>
<evidence type="ECO:0000313" key="3">
    <source>
        <dbReference type="Proteomes" id="UP000268084"/>
    </source>
</evidence>
<dbReference type="Gene3D" id="3.90.180.10">
    <property type="entry name" value="Medium-chain alcohol dehydrogenases, catalytic domain"/>
    <property type="match status" value="1"/>
</dbReference>
<dbReference type="Gene3D" id="3.40.50.720">
    <property type="entry name" value="NAD(P)-binding Rossmann-like Domain"/>
    <property type="match status" value="1"/>
</dbReference>
<dbReference type="AlphaFoldDB" id="A0A3G8ZJJ3"/>
<dbReference type="RefSeq" id="WP_124797632.1">
    <property type="nucleotide sequence ID" value="NZ_CP034170.1"/>
</dbReference>
<dbReference type="KEGG" id="nak:EH165_00940"/>
<dbReference type="Proteomes" id="UP000268084">
    <property type="component" value="Chromosome"/>
</dbReference>
<sequence length="371" mass="39245">MPTNTAAWIRHKHAKLEVGPATYPRPAAGQILVRNHAVAVNPVDWIIQVEGSLLFGWLKYPAVLGSDVAGEVVEIGPQVTRFQIGDRVFGHAVGTDKDTNDPAQGAFQSYSVLLERMTAPIPKSMPYENAAVLPLAVSSASSGLFQSDNLGLQLPSANPAATGQTVLVWGGSTSVGCNAIQLAVAAGYDVITTASPRNFEFVTALGASQVFDYHSATVEADIMEAFTGRTLAGAISFGATGAPSCVRILGRLPGNRFLSIATPPVSFAGLATGGWPEKLRVTVRLISSNIALQFRSRSRRIRIKYIAGTSLKNNEVSTAIYRDYLPDALSEGRYVAAPNPTVVGNDLSDIQRAMDILLAGVSASKIVVTLP</sequence>
<dbReference type="EMBL" id="CP034170">
    <property type="protein sequence ID" value="AZI56947.1"/>
    <property type="molecule type" value="Genomic_DNA"/>
</dbReference>
<keyword evidence="3" id="KW-1185">Reference proteome</keyword>
<reference evidence="2 3" key="1">
    <citation type="submission" date="2018-11" db="EMBL/GenBank/DDBJ databases">
        <authorList>
            <person name="Da X."/>
        </authorList>
    </citation>
    <scope>NUCLEOTIDE SEQUENCE [LARGE SCALE GENOMIC DNA]</scope>
    <source>
        <strain evidence="2 3">S14-144</strain>
    </source>
</reference>
<dbReference type="InterPro" id="IPR011032">
    <property type="entry name" value="GroES-like_sf"/>
</dbReference>